<feature type="domain" description="Tyrosinase copper-binding" evidence="13">
    <location>
        <begin position="397"/>
        <end position="408"/>
    </location>
</feature>
<comment type="catalytic activity">
    <reaction evidence="10">
        <text>L-tyrosine + O2 = L-dopaquinone + H2O</text>
        <dbReference type="Rhea" id="RHEA:18117"/>
        <dbReference type="ChEBI" id="CHEBI:15377"/>
        <dbReference type="ChEBI" id="CHEBI:15379"/>
        <dbReference type="ChEBI" id="CHEBI:57924"/>
        <dbReference type="ChEBI" id="CHEBI:58315"/>
        <dbReference type="EC" id="1.14.18.1"/>
    </reaction>
</comment>
<evidence type="ECO:0000256" key="10">
    <source>
        <dbReference type="ARBA" id="ARBA00048881"/>
    </source>
</evidence>
<evidence type="ECO:0000256" key="8">
    <source>
        <dbReference type="ARBA" id="ARBA00023101"/>
    </source>
</evidence>
<feature type="compositionally biased region" description="Basic and acidic residues" evidence="11">
    <location>
        <begin position="736"/>
        <end position="750"/>
    </location>
</feature>
<evidence type="ECO:0000313" key="15">
    <source>
        <dbReference type="Proteomes" id="UP000736672"/>
    </source>
</evidence>
<protein>
    <recommendedName>
        <fullName evidence="3">tyrosinase</fullName>
        <ecNumber evidence="3">1.14.18.1</ecNumber>
    </recommendedName>
</protein>
<evidence type="ECO:0000256" key="4">
    <source>
        <dbReference type="ARBA" id="ARBA00022723"/>
    </source>
</evidence>
<gene>
    <name evidence="14" type="ORF">B0J15DRAFT_590962</name>
</gene>
<dbReference type="PANTHER" id="PTHR11474:SF76">
    <property type="entry name" value="SHKT DOMAIN-CONTAINING PROTEIN"/>
    <property type="match status" value="1"/>
</dbReference>
<evidence type="ECO:0000256" key="7">
    <source>
        <dbReference type="ARBA" id="ARBA00023033"/>
    </source>
</evidence>
<dbReference type="GO" id="GO:0042438">
    <property type="term" value="P:melanin biosynthetic process"/>
    <property type="evidence" value="ECO:0007669"/>
    <property type="project" value="UniProtKB-KW"/>
</dbReference>
<evidence type="ECO:0000259" key="12">
    <source>
        <dbReference type="PROSITE" id="PS00497"/>
    </source>
</evidence>
<dbReference type="EC" id="1.14.18.1" evidence="3"/>
<dbReference type="PROSITE" id="PS00497">
    <property type="entry name" value="TYROSINASE_1"/>
    <property type="match status" value="1"/>
</dbReference>
<evidence type="ECO:0000256" key="1">
    <source>
        <dbReference type="ARBA" id="ARBA00001973"/>
    </source>
</evidence>
<keyword evidence="8" id="KW-0470">Melanin biosynthesis</keyword>
<dbReference type="EMBL" id="JAGTJS010000004">
    <property type="protein sequence ID" value="KAH7270964.1"/>
    <property type="molecule type" value="Genomic_DNA"/>
</dbReference>
<evidence type="ECO:0000256" key="3">
    <source>
        <dbReference type="ARBA" id="ARBA00011906"/>
    </source>
</evidence>
<sequence>MAESELPKTYAITGIPVKNVETKTKDIPYAPGTPIRREINDLFPSEDLLTRKQWTLFILGLEKFKKMPVNERESYFQVAGIHGYPQTSWDGAPDPPKDPDWDPPSSKPDGANPYGGYCHHNTIAFPTWHRPYMLLYEQIIWENMKKIIKDDWKLVGEQEKEWTAAANSWRLPYWDWAQRQTYEGYENSFSLPYACILDHVPIYPPTGDTARPNPLVSFVNPEKDAKGDPLPFGKMPPGKTKWNINQNATEEGSPPLPWDKCSGTSRYGVFSDEKGGYRGLTGVNNFNTANLTLNAMSDTTNWYNPYRKEDPNRDPKFEAKPPGTLADSINRLFSSEYNDTWGSFSSTKWWAESAQKFTTGYLSLEYIHNNVHNVTGGGDLTEYGLGHMSDVPVAAFDPIFWLHHCNIDRLLSMWQALNWNKWWDTEEPPAPDEKDKTGKPRTNLPDPTRCSPLLPFHNVETDKPDESPDKGFWTSEGVRDWTKLGYTYDILTPASIALDENGALNEDVYKAELLAKINSTYTSTGEYYRKLYEDEEIANEEFFGPHNTEFHTWNDYIINVIYDRYALNGSSYVIEFWLGGRDNDRESTFHDAENLIGSVYCLAGMTPSSSIKPGGCANCGSQRDNKVLSRGQVALTIPLITQALNKNFKHLKSVRGRYVIEYLKNHLHWRFVPIGGGPERPASDFPDTVISVLRGTGKYVGKSKSKEDLPPKYADYKLQYEPTENKPAGLTSDDEVLGKEHESELDFRTF</sequence>
<dbReference type="OrthoDB" id="1658288at2759"/>
<accession>A0A9P9KYY7</accession>
<comment type="cofactor">
    <cofactor evidence="1">
        <name>Cu(2+)</name>
        <dbReference type="ChEBI" id="CHEBI:29036"/>
    </cofactor>
</comment>
<proteinExistence type="inferred from homology"/>
<dbReference type="InterPro" id="IPR041640">
    <property type="entry name" value="Tyrosinase_C"/>
</dbReference>
<dbReference type="InterPro" id="IPR002227">
    <property type="entry name" value="Tyrosinase_Cu-bd"/>
</dbReference>
<evidence type="ECO:0000313" key="14">
    <source>
        <dbReference type="EMBL" id="KAH7270964.1"/>
    </source>
</evidence>
<dbReference type="GO" id="GO:0046872">
    <property type="term" value="F:metal ion binding"/>
    <property type="evidence" value="ECO:0007669"/>
    <property type="project" value="UniProtKB-KW"/>
</dbReference>
<dbReference type="PRINTS" id="PR00092">
    <property type="entry name" value="TYROSINASE"/>
</dbReference>
<dbReference type="Pfam" id="PF18132">
    <property type="entry name" value="Tyrosinase_C"/>
    <property type="match status" value="1"/>
</dbReference>
<dbReference type="InterPro" id="IPR050316">
    <property type="entry name" value="Tyrosinase/Hemocyanin"/>
</dbReference>
<evidence type="ECO:0000256" key="9">
    <source>
        <dbReference type="ARBA" id="ARBA00048233"/>
    </source>
</evidence>
<dbReference type="AlphaFoldDB" id="A0A9P9KYY7"/>
<feature type="region of interest" description="Disordered" evidence="11">
    <location>
        <begin position="86"/>
        <end position="113"/>
    </location>
</feature>
<dbReference type="PROSITE" id="PS00498">
    <property type="entry name" value="TYROSINASE_2"/>
    <property type="match status" value="1"/>
</dbReference>
<keyword evidence="6" id="KW-0186">Copper</keyword>
<keyword evidence="15" id="KW-1185">Reference proteome</keyword>
<reference evidence="14" key="1">
    <citation type="journal article" date="2021" name="Nat. Commun.">
        <title>Genetic determinants of endophytism in the Arabidopsis root mycobiome.</title>
        <authorList>
            <person name="Mesny F."/>
            <person name="Miyauchi S."/>
            <person name="Thiergart T."/>
            <person name="Pickel B."/>
            <person name="Atanasova L."/>
            <person name="Karlsson M."/>
            <person name="Huettel B."/>
            <person name="Barry K.W."/>
            <person name="Haridas S."/>
            <person name="Chen C."/>
            <person name="Bauer D."/>
            <person name="Andreopoulos W."/>
            <person name="Pangilinan J."/>
            <person name="LaButti K."/>
            <person name="Riley R."/>
            <person name="Lipzen A."/>
            <person name="Clum A."/>
            <person name="Drula E."/>
            <person name="Henrissat B."/>
            <person name="Kohler A."/>
            <person name="Grigoriev I.V."/>
            <person name="Martin F.M."/>
            <person name="Hacquard S."/>
        </authorList>
    </citation>
    <scope>NUCLEOTIDE SEQUENCE</scope>
    <source>
        <strain evidence="14">FSSC 5 MPI-SDFR-AT-0091</strain>
    </source>
</reference>
<feature type="region of interest" description="Disordered" evidence="11">
    <location>
        <begin position="720"/>
        <end position="750"/>
    </location>
</feature>
<dbReference type="Gene3D" id="1.10.1280.10">
    <property type="entry name" value="Di-copper center containing domain from catechol oxidase"/>
    <property type="match status" value="1"/>
</dbReference>
<dbReference type="Proteomes" id="UP000736672">
    <property type="component" value="Unassembled WGS sequence"/>
</dbReference>
<comment type="caution">
    <text evidence="14">The sequence shown here is derived from an EMBL/GenBank/DDBJ whole genome shotgun (WGS) entry which is preliminary data.</text>
</comment>
<keyword evidence="7" id="KW-0503">Monooxygenase</keyword>
<name>A0A9P9KYY7_FUSSL</name>
<dbReference type="Pfam" id="PF00264">
    <property type="entry name" value="Tyrosinase"/>
    <property type="match status" value="1"/>
</dbReference>
<evidence type="ECO:0000256" key="6">
    <source>
        <dbReference type="ARBA" id="ARBA00023008"/>
    </source>
</evidence>
<evidence type="ECO:0000256" key="5">
    <source>
        <dbReference type="ARBA" id="ARBA00023002"/>
    </source>
</evidence>
<feature type="region of interest" description="Disordered" evidence="11">
    <location>
        <begin position="427"/>
        <end position="447"/>
    </location>
</feature>
<keyword evidence="5" id="KW-0560">Oxidoreductase</keyword>
<dbReference type="PANTHER" id="PTHR11474">
    <property type="entry name" value="TYROSINASE FAMILY MEMBER"/>
    <property type="match status" value="1"/>
</dbReference>
<evidence type="ECO:0000259" key="13">
    <source>
        <dbReference type="PROSITE" id="PS00498"/>
    </source>
</evidence>
<dbReference type="Gene3D" id="2.60.310.20">
    <property type="match status" value="1"/>
</dbReference>
<keyword evidence="4" id="KW-0479">Metal-binding</keyword>
<dbReference type="GO" id="GO:0004503">
    <property type="term" value="F:tyrosinase activity"/>
    <property type="evidence" value="ECO:0007669"/>
    <property type="project" value="UniProtKB-EC"/>
</dbReference>
<evidence type="ECO:0000256" key="11">
    <source>
        <dbReference type="SAM" id="MobiDB-lite"/>
    </source>
</evidence>
<dbReference type="InterPro" id="IPR008922">
    <property type="entry name" value="Di-copper_centre_dom_sf"/>
</dbReference>
<organism evidence="14 15">
    <name type="scientific">Fusarium solani</name>
    <name type="common">Filamentous fungus</name>
    <dbReference type="NCBI Taxonomy" id="169388"/>
    <lineage>
        <taxon>Eukaryota</taxon>
        <taxon>Fungi</taxon>
        <taxon>Dikarya</taxon>
        <taxon>Ascomycota</taxon>
        <taxon>Pezizomycotina</taxon>
        <taxon>Sordariomycetes</taxon>
        <taxon>Hypocreomycetidae</taxon>
        <taxon>Hypocreales</taxon>
        <taxon>Nectriaceae</taxon>
        <taxon>Fusarium</taxon>
        <taxon>Fusarium solani species complex</taxon>
    </lineage>
</organism>
<feature type="domain" description="Tyrosinase copper-binding" evidence="12">
    <location>
        <begin position="119"/>
        <end position="137"/>
    </location>
</feature>
<evidence type="ECO:0000256" key="2">
    <source>
        <dbReference type="ARBA" id="ARBA00009928"/>
    </source>
</evidence>
<comment type="catalytic activity">
    <reaction evidence="9">
        <text>2 L-dopa + O2 = 2 L-dopaquinone + 2 H2O</text>
        <dbReference type="Rhea" id="RHEA:34287"/>
        <dbReference type="ChEBI" id="CHEBI:15377"/>
        <dbReference type="ChEBI" id="CHEBI:15379"/>
        <dbReference type="ChEBI" id="CHEBI:57504"/>
        <dbReference type="ChEBI" id="CHEBI:57924"/>
        <dbReference type="EC" id="1.14.18.1"/>
    </reaction>
</comment>
<dbReference type="SUPFAM" id="SSF48056">
    <property type="entry name" value="Di-copper centre-containing domain"/>
    <property type="match status" value="1"/>
</dbReference>
<comment type="similarity">
    <text evidence="2">Belongs to the tyrosinase family.</text>
</comment>